<name>A0ABX1H5Q2_9ACTN</name>
<protein>
    <submittedName>
        <fullName evidence="3">Maleylpyruvate isomerase family mycothiol-dependent enzyme</fullName>
    </submittedName>
</protein>
<dbReference type="Pfam" id="PF07398">
    <property type="entry name" value="MDMPI_C"/>
    <property type="match status" value="1"/>
</dbReference>
<dbReference type="GO" id="GO:0016853">
    <property type="term" value="F:isomerase activity"/>
    <property type="evidence" value="ECO:0007669"/>
    <property type="project" value="UniProtKB-KW"/>
</dbReference>
<dbReference type="Gene3D" id="1.20.120.450">
    <property type="entry name" value="dinb family like domain"/>
    <property type="match status" value="1"/>
</dbReference>
<proteinExistence type="predicted"/>
<evidence type="ECO:0000313" key="4">
    <source>
        <dbReference type="Proteomes" id="UP000772196"/>
    </source>
</evidence>
<dbReference type="Proteomes" id="UP000772196">
    <property type="component" value="Unassembled WGS sequence"/>
</dbReference>
<dbReference type="SUPFAM" id="SSF109854">
    <property type="entry name" value="DinB/YfiT-like putative metalloenzymes"/>
    <property type="match status" value="1"/>
</dbReference>
<dbReference type="NCBIfam" id="TIGR03083">
    <property type="entry name" value="maleylpyruvate isomerase family mycothiol-dependent enzyme"/>
    <property type="match status" value="1"/>
</dbReference>
<sequence>MEISAYTGFLDREGRLLAEAAEEAGLDAKVPTCPGWQVRDLVRHTATVHRWATGFVREGRTETRPMDAEGGLDGAELLTDFRAGHGALLGALESATPELDCWTFFAAPSPLAFWARRQAHETTMHRFDADSARGGTPAPVDGVLAVDGIDELLTGFHGRRRSRVRTPEPRTVHVLTTDEGASWTLRLSDGPPVAERGLSGEPDCVLSGPASKLYLALWNRVPFPEITGDARLAALWRETSAIV</sequence>
<dbReference type="InterPro" id="IPR034660">
    <property type="entry name" value="DinB/YfiT-like"/>
</dbReference>
<dbReference type="PANTHER" id="PTHR40758:SF1">
    <property type="entry name" value="CONSERVED PROTEIN"/>
    <property type="match status" value="1"/>
</dbReference>
<dbReference type="InterPro" id="IPR017517">
    <property type="entry name" value="Maleyloyr_isom"/>
</dbReference>
<gene>
    <name evidence="3" type="ORF">HFV08_21065</name>
</gene>
<reference evidence="3 4" key="1">
    <citation type="submission" date="2020-04" db="EMBL/GenBank/DDBJ databases">
        <title>Phylogenetic Diversity and Antibacterial Activity against Ralstonia solanacearum of Endophytic Actinomycete Isolated from Moss.</title>
        <authorList>
            <person name="Zhuang X."/>
        </authorList>
    </citation>
    <scope>NUCLEOTIDE SEQUENCE [LARGE SCALE GENOMIC DNA]</scope>
    <source>
        <strain evidence="3 4">LD120</strain>
    </source>
</reference>
<evidence type="ECO:0000313" key="3">
    <source>
        <dbReference type="EMBL" id="NKI43692.1"/>
    </source>
</evidence>
<evidence type="ECO:0000259" key="2">
    <source>
        <dbReference type="Pfam" id="PF11716"/>
    </source>
</evidence>
<keyword evidence="4" id="KW-1185">Reference proteome</keyword>
<dbReference type="EMBL" id="JAAWWP010000013">
    <property type="protein sequence ID" value="NKI43692.1"/>
    <property type="molecule type" value="Genomic_DNA"/>
</dbReference>
<evidence type="ECO:0000259" key="1">
    <source>
        <dbReference type="Pfam" id="PF07398"/>
    </source>
</evidence>
<feature type="domain" description="MDMPI C-terminal" evidence="1">
    <location>
        <begin position="144"/>
        <end position="234"/>
    </location>
</feature>
<feature type="domain" description="Mycothiol-dependent maleylpyruvate isomerase metal-binding" evidence="2">
    <location>
        <begin position="12"/>
        <end position="129"/>
    </location>
</feature>
<dbReference type="InterPro" id="IPR010872">
    <property type="entry name" value="MDMPI_C-term_domain"/>
</dbReference>
<dbReference type="RefSeq" id="WP_168541336.1">
    <property type="nucleotide sequence ID" value="NZ_JAAWWP010000013.1"/>
</dbReference>
<comment type="caution">
    <text evidence="3">The sequence shown here is derived from an EMBL/GenBank/DDBJ whole genome shotgun (WGS) entry which is preliminary data.</text>
</comment>
<accession>A0ABX1H5Q2</accession>
<dbReference type="InterPro" id="IPR024344">
    <property type="entry name" value="MDMPI_metal-binding"/>
</dbReference>
<keyword evidence="3" id="KW-0413">Isomerase</keyword>
<dbReference type="Pfam" id="PF11716">
    <property type="entry name" value="MDMPI_N"/>
    <property type="match status" value="1"/>
</dbReference>
<organism evidence="3 4">
    <name type="scientific">Streptomyces physcomitrii</name>
    <dbReference type="NCBI Taxonomy" id="2724184"/>
    <lineage>
        <taxon>Bacteria</taxon>
        <taxon>Bacillati</taxon>
        <taxon>Actinomycetota</taxon>
        <taxon>Actinomycetes</taxon>
        <taxon>Kitasatosporales</taxon>
        <taxon>Streptomycetaceae</taxon>
        <taxon>Streptomyces</taxon>
    </lineage>
</organism>
<dbReference type="PANTHER" id="PTHR40758">
    <property type="entry name" value="CONSERVED PROTEIN"/>
    <property type="match status" value="1"/>
</dbReference>